<feature type="compositionally biased region" description="Polar residues" evidence="1">
    <location>
        <begin position="35"/>
        <end position="46"/>
    </location>
</feature>
<evidence type="ECO:0000313" key="3">
    <source>
        <dbReference type="Proteomes" id="UP000018144"/>
    </source>
</evidence>
<sequence length="122" mass="13416">MAVTSKRKNRRDDARSRKRRRRQFDSPRALPSIDSGLSTTMPSTAKSPVVPAPSTSDEPSTPTQPSIPVGPSTESTPPAASLNSDGISYFATEQEFHQYFAEHKVTATDLAQKSFQCWNQGF</sequence>
<feature type="region of interest" description="Disordered" evidence="1">
    <location>
        <begin position="1"/>
        <end position="86"/>
    </location>
</feature>
<evidence type="ECO:0000313" key="2">
    <source>
        <dbReference type="EMBL" id="CCX06181.1"/>
    </source>
</evidence>
<organism evidence="2 3">
    <name type="scientific">Pyronema omphalodes (strain CBS 100304)</name>
    <name type="common">Pyronema confluens</name>
    <dbReference type="NCBI Taxonomy" id="1076935"/>
    <lineage>
        <taxon>Eukaryota</taxon>
        <taxon>Fungi</taxon>
        <taxon>Dikarya</taxon>
        <taxon>Ascomycota</taxon>
        <taxon>Pezizomycotina</taxon>
        <taxon>Pezizomycetes</taxon>
        <taxon>Pezizales</taxon>
        <taxon>Pyronemataceae</taxon>
        <taxon>Pyronema</taxon>
    </lineage>
</organism>
<feature type="compositionally biased region" description="Polar residues" evidence="1">
    <location>
        <begin position="53"/>
        <end position="86"/>
    </location>
</feature>
<evidence type="ECO:0000256" key="1">
    <source>
        <dbReference type="SAM" id="MobiDB-lite"/>
    </source>
</evidence>
<keyword evidence="3" id="KW-1185">Reference proteome</keyword>
<proteinExistence type="predicted"/>
<name>U4KWX2_PYROM</name>
<dbReference type="AlphaFoldDB" id="U4KWX2"/>
<reference evidence="2 3" key="1">
    <citation type="journal article" date="2013" name="PLoS Genet.">
        <title>The genome and development-dependent transcriptomes of Pyronema confluens: a window into fungal evolution.</title>
        <authorList>
            <person name="Traeger S."/>
            <person name="Altegoer F."/>
            <person name="Freitag M."/>
            <person name="Gabaldon T."/>
            <person name="Kempken F."/>
            <person name="Kumar A."/>
            <person name="Marcet-Houben M."/>
            <person name="Poggeler S."/>
            <person name="Stajich J.E."/>
            <person name="Nowrousian M."/>
        </authorList>
    </citation>
    <scope>NUCLEOTIDE SEQUENCE [LARGE SCALE GENOMIC DNA]</scope>
    <source>
        <strain evidence="3">CBS 100304</strain>
        <tissue evidence="2">Vegetative mycelium</tissue>
    </source>
</reference>
<accession>U4KWX2</accession>
<gene>
    <name evidence="2" type="ORF">PCON_05768</name>
</gene>
<dbReference type="Proteomes" id="UP000018144">
    <property type="component" value="Unassembled WGS sequence"/>
</dbReference>
<dbReference type="EMBL" id="HF935281">
    <property type="protein sequence ID" value="CCX06181.1"/>
    <property type="molecule type" value="Genomic_DNA"/>
</dbReference>
<protein>
    <submittedName>
        <fullName evidence="2">Uncharacterized protein</fullName>
    </submittedName>
</protein>